<dbReference type="AlphaFoldDB" id="A0AAP0BPA0"/>
<comment type="caution">
    <text evidence="2">The sequence shown here is derived from an EMBL/GenBank/DDBJ whole genome shotgun (WGS) entry which is preliminary data.</text>
</comment>
<protein>
    <submittedName>
        <fullName evidence="2">Ubiquitin carboxyl-terminal hydrolase 14</fullName>
    </submittedName>
</protein>
<organism evidence="2 3">
    <name type="scientific">Platanthera zijinensis</name>
    <dbReference type="NCBI Taxonomy" id="2320716"/>
    <lineage>
        <taxon>Eukaryota</taxon>
        <taxon>Viridiplantae</taxon>
        <taxon>Streptophyta</taxon>
        <taxon>Embryophyta</taxon>
        <taxon>Tracheophyta</taxon>
        <taxon>Spermatophyta</taxon>
        <taxon>Magnoliopsida</taxon>
        <taxon>Liliopsida</taxon>
        <taxon>Asparagales</taxon>
        <taxon>Orchidaceae</taxon>
        <taxon>Orchidoideae</taxon>
        <taxon>Orchideae</taxon>
        <taxon>Orchidinae</taxon>
        <taxon>Platanthera</taxon>
    </lineage>
</organism>
<gene>
    <name evidence="2" type="primary">UBP14</name>
    <name evidence="2" type="ORF">KSP39_PZI007336</name>
</gene>
<dbReference type="Proteomes" id="UP001418222">
    <property type="component" value="Unassembled WGS sequence"/>
</dbReference>
<evidence type="ECO:0000313" key="3">
    <source>
        <dbReference type="Proteomes" id="UP001418222"/>
    </source>
</evidence>
<accession>A0AAP0BPA0</accession>
<evidence type="ECO:0000256" key="1">
    <source>
        <dbReference type="SAM" id="MobiDB-lite"/>
    </source>
</evidence>
<dbReference type="GO" id="GO:0016787">
    <property type="term" value="F:hydrolase activity"/>
    <property type="evidence" value="ECO:0007669"/>
    <property type="project" value="UniProtKB-KW"/>
</dbReference>
<name>A0AAP0BPA0_9ASPA</name>
<reference evidence="2 3" key="1">
    <citation type="journal article" date="2022" name="Nat. Plants">
        <title>Genomes of leafy and leafless Platanthera orchids illuminate the evolution of mycoheterotrophy.</title>
        <authorList>
            <person name="Li M.H."/>
            <person name="Liu K.W."/>
            <person name="Li Z."/>
            <person name="Lu H.C."/>
            <person name="Ye Q.L."/>
            <person name="Zhang D."/>
            <person name="Wang J.Y."/>
            <person name="Li Y.F."/>
            <person name="Zhong Z.M."/>
            <person name="Liu X."/>
            <person name="Yu X."/>
            <person name="Liu D.K."/>
            <person name="Tu X.D."/>
            <person name="Liu B."/>
            <person name="Hao Y."/>
            <person name="Liao X.Y."/>
            <person name="Jiang Y.T."/>
            <person name="Sun W.H."/>
            <person name="Chen J."/>
            <person name="Chen Y.Q."/>
            <person name="Ai Y."/>
            <person name="Zhai J.W."/>
            <person name="Wu S.S."/>
            <person name="Zhou Z."/>
            <person name="Hsiao Y.Y."/>
            <person name="Wu W.L."/>
            <person name="Chen Y.Y."/>
            <person name="Lin Y.F."/>
            <person name="Hsu J.L."/>
            <person name="Li C.Y."/>
            <person name="Wang Z.W."/>
            <person name="Zhao X."/>
            <person name="Zhong W.Y."/>
            <person name="Ma X.K."/>
            <person name="Ma L."/>
            <person name="Huang J."/>
            <person name="Chen G.Z."/>
            <person name="Huang M.Z."/>
            <person name="Huang L."/>
            <person name="Peng D.H."/>
            <person name="Luo Y.B."/>
            <person name="Zou S.Q."/>
            <person name="Chen S.P."/>
            <person name="Lan S."/>
            <person name="Tsai W.C."/>
            <person name="Van de Peer Y."/>
            <person name="Liu Z.J."/>
        </authorList>
    </citation>
    <scope>NUCLEOTIDE SEQUENCE [LARGE SCALE GENOMIC DNA]</scope>
    <source>
        <strain evidence="2">Lor287</strain>
    </source>
</reference>
<keyword evidence="2" id="KW-0378">Hydrolase</keyword>
<feature type="region of interest" description="Disordered" evidence="1">
    <location>
        <begin position="55"/>
        <end position="114"/>
    </location>
</feature>
<proteinExistence type="predicted"/>
<sequence length="240" mass="27003">MFERIISLLLREIDPVTFKLSKGTPVHHLKKISLASIQRWELKLKNSKQLAKELAASTSEVRTPSPSSHQVAKPYESSPPPSTQATPSPSPRKASTAPETIPLTEEDEPKPEEVEAPLRNLDFSLPRFVDEEVDTVSHTVRAQISVAAADLVPANPTNLEQDTNIGVEGGFDNQEPIYEETRHIFILPYYIALPFPSAELLEKVRLFVDAIFLYEGVERKYQLASWATEKKKRDYALLLE</sequence>
<keyword evidence="3" id="KW-1185">Reference proteome</keyword>
<dbReference type="EMBL" id="JBBWWQ010000005">
    <property type="protein sequence ID" value="KAK8946566.1"/>
    <property type="molecule type" value="Genomic_DNA"/>
</dbReference>
<feature type="compositionally biased region" description="Polar residues" evidence="1">
    <location>
        <begin position="56"/>
        <end position="70"/>
    </location>
</feature>
<evidence type="ECO:0000313" key="2">
    <source>
        <dbReference type="EMBL" id="KAK8946566.1"/>
    </source>
</evidence>